<dbReference type="RefSeq" id="WP_163052560.1">
    <property type="nucleotide sequence ID" value="NZ_AP019695.1"/>
</dbReference>
<reference evidence="2" key="1">
    <citation type="submission" date="2019-05" db="EMBL/GenBank/DDBJ databases">
        <title>Complete genome sequencing of Absiella argi strain JCM 30884.</title>
        <authorList>
            <person name="Sakamoto M."/>
            <person name="Murakami T."/>
            <person name="Mori H."/>
        </authorList>
    </citation>
    <scope>NUCLEOTIDE SEQUENCE [LARGE SCALE GENOMIC DNA]</scope>
    <source>
        <strain evidence="2">JCM 30884</strain>
    </source>
</reference>
<evidence type="ECO:0000313" key="2">
    <source>
        <dbReference type="Proteomes" id="UP000464754"/>
    </source>
</evidence>
<dbReference type="AlphaFoldDB" id="A0A6N4TN41"/>
<sequence length="65" mass="7359">MKNNEDNNIKIGVEFDEEKLHELVDSFETIGQILPNITIEKLSIENLNITIYPSELLNGGDENAE</sequence>
<name>A0A6N4TN41_9FIRM</name>
<dbReference type="EMBL" id="AP019695">
    <property type="protein sequence ID" value="BBK23884.1"/>
    <property type="molecule type" value="Genomic_DNA"/>
</dbReference>
<proteinExistence type="predicted"/>
<organism evidence="1 2">
    <name type="scientific">Amedibacterium intestinale</name>
    <dbReference type="NCBI Taxonomy" id="2583452"/>
    <lineage>
        <taxon>Bacteria</taxon>
        <taxon>Bacillati</taxon>
        <taxon>Bacillota</taxon>
        <taxon>Erysipelotrichia</taxon>
        <taxon>Erysipelotrichales</taxon>
        <taxon>Erysipelotrichaceae</taxon>
        <taxon>Amedibacterium</taxon>
    </lineage>
</organism>
<evidence type="ECO:0000313" key="1">
    <source>
        <dbReference type="EMBL" id="BBK23884.1"/>
    </source>
</evidence>
<protein>
    <submittedName>
        <fullName evidence="1">Uncharacterized protein</fullName>
    </submittedName>
</protein>
<dbReference type="KEGG" id="aarg:Aargi30884_27870"/>
<dbReference type="Proteomes" id="UP000464754">
    <property type="component" value="Chromosome"/>
</dbReference>
<gene>
    <name evidence="1" type="ORF">Aargi30884_27870</name>
</gene>
<keyword evidence="2" id="KW-1185">Reference proteome</keyword>
<accession>A0A6N4TN41</accession>